<organism evidence="1 2">
    <name type="scientific">Rhodocollybia butyracea</name>
    <dbReference type="NCBI Taxonomy" id="206335"/>
    <lineage>
        <taxon>Eukaryota</taxon>
        <taxon>Fungi</taxon>
        <taxon>Dikarya</taxon>
        <taxon>Basidiomycota</taxon>
        <taxon>Agaricomycotina</taxon>
        <taxon>Agaricomycetes</taxon>
        <taxon>Agaricomycetidae</taxon>
        <taxon>Agaricales</taxon>
        <taxon>Marasmiineae</taxon>
        <taxon>Omphalotaceae</taxon>
        <taxon>Rhodocollybia</taxon>
    </lineage>
</organism>
<name>A0A9P5UGA1_9AGAR</name>
<sequence>YFFIEPIKITKINGVSHFSLHDPPFFWSSDSSGCFPMREETRFLLGLPLPEVSMRGASYFTQDIYDAVSEYVKLKGFDPFSLDYARSQNYPIFKII</sequence>
<evidence type="ECO:0000313" key="1">
    <source>
        <dbReference type="EMBL" id="KAF9078151.1"/>
    </source>
</evidence>
<reference evidence="1" key="1">
    <citation type="submission" date="2020-11" db="EMBL/GenBank/DDBJ databases">
        <authorList>
            <consortium name="DOE Joint Genome Institute"/>
            <person name="Ahrendt S."/>
            <person name="Riley R."/>
            <person name="Andreopoulos W."/>
            <person name="Labutti K."/>
            <person name="Pangilinan J."/>
            <person name="Ruiz-Duenas F.J."/>
            <person name="Barrasa J.M."/>
            <person name="Sanchez-Garcia M."/>
            <person name="Camarero S."/>
            <person name="Miyauchi S."/>
            <person name="Serrano A."/>
            <person name="Linde D."/>
            <person name="Babiker R."/>
            <person name="Drula E."/>
            <person name="Ayuso-Fernandez I."/>
            <person name="Pacheco R."/>
            <person name="Padilla G."/>
            <person name="Ferreira P."/>
            <person name="Barriuso J."/>
            <person name="Kellner H."/>
            <person name="Castanera R."/>
            <person name="Alfaro M."/>
            <person name="Ramirez L."/>
            <person name="Pisabarro A.G."/>
            <person name="Kuo A."/>
            <person name="Tritt A."/>
            <person name="Lipzen A."/>
            <person name="He G."/>
            <person name="Yan M."/>
            <person name="Ng V."/>
            <person name="Cullen D."/>
            <person name="Martin F."/>
            <person name="Rosso M.-N."/>
            <person name="Henrissat B."/>
            <person name="Hibbett D."/>
            <person name="Martinez A.T."/>
            <person name="Grigoriev I.V."/>
        </authorList>
    </citation>
    <scope>NUCLEOTIDE SEQUENCE</scope>
    <source>
        <strain evidence="1">AH 40177</strain>
    </source>
</reference>
<accession>A0A9P5UGA1</accession>
<comment type="caution">
    <text evidence="1">The sequence shown here is derived from an EMBL/GenBank/DDBJ whole genome shotgun (WGS) entry which is preliminary data.</text>
</comment>
<keyword evidence="2" id="KW-1185">Reference proteome</keyword>
<dbReference type="Proteomes" id="UP000772434">
    <property type="component" value="Unassembled WGS sequence"/>
</dbReference>
<feature type="non-terminal residue" evidence="1">
    <location>
        <position position="1"/>
    </location>
</feature>
<dbReference type="OrthoDB" id="3029173at2759"/>
<protein>
    <submittedName>
        <fullName evidence="1">Uncharacterized protein</fullName>
    </submittedName>
</protein>
<dbReference type="EMBL" id="JADNRY010000002">
    <property type="protein sequence ID" value="KAF9078151.1"/>
    <property type="molecule type" value="Genomic_DNA"/>
</dbReference>
<dbReference type="AlphaFoldDB" id="A0A9P5UGA1"/>
<proteinExistence type="predicted"/>
<evidence type="ECO:0000313" key="2">
    <source>
        <dbReference type="Proteomes" id="UP000772434"/>
    </source>
</evidence>
<feature type="non-terminal residue" evidence="1">
    <location>
        <position position="96"/>
    </location>
</feature>
<gene>
    <name evidence="1" type="ORF">BDP27DRAFT_1202629</name>
</gene>